<gene>
    <name evidence="16" type="ORF">DMENIID0002_06830</name>
</gene>
<evidence type="ECO:0000256" key="7">
    <source>
        <dbReference type="ARBA" id="ARBA00022694"/>
    </source>
</evidence>
<dbReference type="Gene3D" id="3.90.870.10">
    <property type="entry name" value="DHBP synthase"/>
    <property type="match status" value="1"/>
</dbReference>
<feature type="binding site" evidence="14">
    <location>
        <position position="110"/>
    </location>
    <ligand>
        <name>ATP</name>
        <dbReference type="ChEBI" id="CHEBI:30616"/>
    </ligand>
</feature>
<evidence type="ECO:0000256" key="8">
    <source>
        <dbReference type="ARBA" id="ARBA00022695"/>
    </source>
</evidence>
<comment type="subcellular location">
    <subcellularLocation>
        <location evidence="1 13">Cytoplasm</location>
    </subcellularLocation>
</comment>
<keyword evidence="9 13" id="KW-0547">Nucleotide-binding</keyword>
<evidence type="ECO:0000256" key="9">
    <source>
        <dbReference type="ARBA" id="ARBA00022741"/>
    </source>
</evidence>
<dbReference type="InterPro" id="IPR006070">
    <property type="entry name" value="Sua5-like_dom"/>
</dbReference>
<evidence type="ECO:0000256" key="12">
    <source>
        <dbReference type="ARBA" id="ARBA00048366"/>
    </source>
</evidence>
<feature type="binding site" evidence="14">
    <location>
        <position position="114"/>
    </location>
    <ligand>
        <name>L-threonine</name>
        <dbReference type="ChEBI" id="CHEBI:57926"/>
    </ligand>
</feature>
<feature type="binding site" evidence="14">
    <location>
        <position position="134"/>
    </location>
    <ligand>
        <name>L-threonine</name>
        <dbReference type="ChEBI" id="CHEBI:57926"/>
    </ligand>
</feature>
<evidence type="ECO:0000256" key="11">
    <source>
        <dbReference type="ARBA" id="ARBA00029774"/>
    </source>
</evidence>
<feature type="binding site" evidence="14">
    <location>
        <position position="27"/>
    </location>
    <ligand>
        <name>L-threonine</name>
        <dbReference type="ChEBI" id="CHEBI:57926"/>
    </ligand>
</feature>
<comment type="similarity">
    <text evidence="2 13">Belongs to the SUA5 family.</text>
</comment>
<dbReference type="GO" id="GO:0005524">
    <property type="term" value="F:ATP binding"/>
    <property type="evidence" value="ECO:0007669"/>
    <property type="project" value="UniProtKB-UniRule"/>
</dbReference>
<evidence type="ECO:0000256" key="13">
    <source>
        <dbReference type="PIRNR" id="PIRNR004930"/>
    </source>
</evidence>
<dbReference type="InterPro" id="IPR005145">
    <property type="entry name" value="Sua5_C"/>
</dbReference>
<feature type="binding site" evidence="14">
    <location>
        <position position="50"/>
    </location>
    <ligand>
        <name>ATP</name>
        <dbReference type="ChEBI" id="CHEBI:30616"/>
    </ligand>
</feature>
<sequence>MRKVSDTLRQAAKFIKSGNVVAFPTETVYGLGADASNEQACQKIFKIKKRPSINPLIVHVATMSQAKTIGEFNTDAIKLSEVFWPGPLSIVVPLKSGANIAESVLSGLTTVALRIPSHNIALELIRKSGTPIAAPSANPSGYISSTTLQHVKEHFANDQDIFILEDNSNDYKCQYGIESTIVDSTTNNLTILRDGFITLEALEKVIGKKLDKTSSLMQIKAPGMMNKHYSPRVKVRLNAESLEANEVGLNFADSKLEGNFSLNLSLTGDLIIAASNLFASLRILDNYAELNGLAIAVASIPEVGIGVAINDRLKRAAVK</sequence>
<dbReference type="GO" id="GO:0006450">
    <property type="term" value="P:regulation of translational fidelity"/>
    <property type="evidence" value="ECO:0007669"/>
    <property type="project" value="TreeGrafter"/>
</dbReference>
<evidence type="ECO:0000256" key="4">
    <source>
        <dbReference type="ARBA" id="ARBA00015492"/>
    </source>
</evidence>
<keyword evidence="6 13" id="KW-0808">Transferase</keyword>
<comment type="function">
    <text evidence="13">Required for the formation of a threonylcarbamoyl group on adenosine at position 37 (t(6)A37) in tRNAs that read codons beginning with adenine.</text>
</comment>
<dbReference type="PIRSF" id="PIRSF004930">
    <property type="entry name" value="Tln_factor_SUA5"/>
    <property type="match status" value="1"/>
</dbReference>
<feature type="domain" description="YrdC-like" evidence="15">
    <location>
        <begin position="5"/>
        <end position="197"/>
    </location>
</feature>
<protein>
    <recommendedName>
        <fullName evidence="4 13">Threonylcarbamoyl-AMP synthase</fullName>
        <shortName evidence="13">TC-AMP synthase</shortName>
        <ecNumber evidence="3 13">2.7.7.87</ecNumber>
    </recommendedName>
    <alternativeName>
        <fullName evidence="11 13">L-threonylcarbamoyladenylate synthase</fullName>
    </alternativeName>
</protein>
<proteinExistence type="inferred from homology"/>
<dbReference type="GO" id="GO:0061710">
    <property type="term" value="F:L-threonylcarbamoyladenylate synthase"/>
    <property type="evidence" value="ECO:0007669"/>
    <property type="project" value="UniProtKB-EC"/>
</dbReference>
<dbReference type="EMBL" id="AP029170">
    <property type="protein sequence ID" value="BFD46037.1"/>
    <property type="molecule type" value="Genomic_DNA"/>
</dbReference>
<feature type="binding site" evidence="14">
    <location>
        <position position="144"/>
    </location>
    <ligand>
        <name>ATP</name>
        <dbReference type="ChEBI" id="CHEBI:30616"/>
    </ligand>
</feature>
<dbReference type="SUPFAM" id="SSF55821">
    <property type="entry name" value="YrdC/RibB"/>
    <property type="match status" value="1"/>
</dbReference>
<keyword evidence="10 13" id="KW-0067">ATP-binding</keyword>
<reference evidence="16" key="1">
    <citation type="submission" date="2024-01" db="EMBL/GenBank/DDBJ databases">
        <title>Sequencing the genomes of a sandfly, Sergentomyia squamirostris, and its two endosymbionts.</title>
        <authorList>
            <person name="Itokawa K."/>
            <person name="Sanjoba C."/>
        </authorList>
    </citation>
    <scope>NUCLEOTIDE SEQUENCE</scope>
    <source>
        <strain evidence="16">RiSSQ</strain>
    </source>
</reference>
<evidence type="ECO:0000256" key="10">
    <source>
        <dbReference type="ARBA" id="ARBA00022840"/>
    </source>
</evidence>
<feature type="binding site" evidence="14">
    <location>
        <position position="229"/>
    </location>
    <ligand>
        <name>ATP</name>
        <dbReference type="ChEBI" id="CHEBI:30616"/>
    </ligand>
</feature>
<comment type="catalytic activity">
    <reaction evidence="12 13">
        <text>L-threonine + hydrogencarbonate + ATP = L-threonylcarbamoyladenylate + diphosphate + H2O</text>
        <dbReference type="Rhea" id="RHEA:36407"/>
        <dbReference type="ChEBI" id="CHEBI:15377"/>
        <dbReference type="ChEBI" id="CHEBI:17544"/>
        <dbReference type="ChEBI" id="CHEBI:30616"/>
        <dbReference type="ChEBI" id="CHEBI:33019"/>
        <dbReference type="ChEBI" id="CHEBI:57926"/>
        <dbReference type="ChEBI" id="CHEBI:73682"/>
        <dbReference type="EC" id="2.7.7.87"/>
    </reaction>
</comment>
<dbReference type="PANTHER" id="PTHR17490">
    <property type="entry name" value="SUA5"/>
    <property type="match status" value="1"/>
</dbReference>
<dbReference type="GO" id="GO:0005737">
    <property type="term" value="C:cytoplasm"/>
    <property type="evidence" value="ECO:0007669"/>
    <property type="project" value="UniProtKB-SubCell"/>
</dbReference>
<name>A0AAT9G8C4_9RICK</name>
<dbReference type="InterPro" id="IPR017945">
    <property type="entry name" value="DHBP_synth_RibB-like_a/b_dom"/>
</dbReference>
<dbReference type="InterPro" id="IPR050156">
    <property type="entry name" value="TC-AMP_synthase_SUA5"/>
</dbReference>
<feature type="binding site" evidence="14">
    <location>
        <position position="54"/>
    </location>
    <ligand>
        <name>ATP</name>
        <dbReference type="ChEBI" id="CHEBI:30616"/>
    </ligand>
</feature>
<dbReference type="FunFam" id="3.90.870.10:FF:000009">
    <property type="entry name" value="Threonylcarbamoyl-AMP synthase, putative"/>
    <property type="match status" value="1"/>
</dbReference>
<dbReference type="InterPro" id="IPR038385">
    <property type="entry name" value="Sua5/YwlC_C"/>
</dbReference>
<evidence type="ECO:0000256" key="5">
    <source>
        <dbReference type="ARBA" id="ARBA00022490"/>
    </source>
</evidence>
<dbReference type="Pfam" id="PF01300">
    <property type="entry name" value="Sua5_yciO_yrdC"/>
    <property type="match status" value="1"/>
</dbReference>
<dbReference type="GO" id="GO:0000049">
    <property type="term" value="F:tRNA binding"/>
    <property type="evidence" value="ECO:0007669"/>
    <property type="project" value="TreeGrafter"/>
</dbReference>
<keyword evidence="5 13" id="KW-0963">Cytoplasm</keyword>
<dbReference type="AlphaFoldDB" id="A0AAT9G8C4"/>
<dbReference type="Pfam" id="PF03481">
    <property type="entry name" value="Sua5_C"/>
    <property type="match status" value="1"/>
</dbReference>
<dbReference type="GO" id="GO:0008033">
    <property type="term" value="P:tRNA processing"/>
    <property type="evidence" value="ECO:0007669"/>
    <property type="project" value="UniProtKB-KW"/>
</dbReference>
<evidence type="ECO:0000256" key="3">
    <source>
        <dbReference type="ARBA" id="ARBA00012584"/>
    </source>
</evidence>
<dbReference type="PANTHER" id="PTHR17490:SF16">
    <property type="entry name" value="THREONYLCARBAMOYL-AMP SYNTHASE"/>
    <property type="match status" value="1"/>
</dbReference>
<organism evidence="16">
    <name type="scientific">Candidatus Tisiphia endosymbiont of Sergentomyia squamirostris</name>
    <dbReference type="NCBI Taxonomy" id="3113639"/>
    <lineage>
        <taxon>Bacteria</taxon>
        <taxon>Pseudomonadati</taxon>
        <taxon>Pseudomonadota</taxon>
        <taxon>Alphaproteobacteria</taxon>
        <taxon>Rickettsiales</taxon>
        <taxon>Rickettsiaceae</taxon>
        <taxon>Rickettsieae</taxon>
        <taxon>Candidatus Tisiphia</taxon>
    </lineage>
</organism>
<evidence type="ECO:0000256" key="6">
    <source>
        <dbReference type="ARBA" id="ARBA00022679"/>
    </source>
</evidence>
<dbReference type="InterPro" id="IPR010923">
    <property type="entry name" value="T(6)A37_SUA5"/>
</dbReference>
<feature type="binding site" evidence="14">
    <location>
        <position position="59"/>
    </location>
    <ligand>
        <name>ATP</name>
        <dbReference type="ChEBI" id="CHEBI:30616"/>
    </ligand>
</feature>
<evidence type="ECO:0000313" key="16">
    <source>
        <dbReference type="EMBL" id="BFD46037.1"/>
    </source>
</evidence>
<feature type="binding site" evidence="14">
    <location>
        <position position="179"/>
    </location>
    <ligand>
        <name>L-threonine</name>
        <dbReference type="ChEBI" id="CHEBI:57926"/>
    </ligand>
</feature>
<evidence type="ECO:0000256" key="14">
    <source>
        <dbReference type="PIRSR" id="PIRSR004930-1"/>
    </source>
</evidence>
<evidence type="ECO:0000259" key="15">
    <source>
        <dbReference type="PROSITE" id="PS51163"/>
    </source>
</evidence>
<dbReference type="Gene3D" id="3.40.50.11030">
    <property type="entry name" value="Threonylcarbamoyl-AMP synthase, C-terminal domain"/>
    <property type="match status" value="1"/>
</dbReference>
<feature type="binding site" evidence="14">
    <location>
        <position position="193"/>
    </location>
    <ligand>
        <name>ATP</name>
        <dbReference type="ChEBI" id="CHEBI:30616"/>
    </ligand>
</feature>
<keyword evidence="8 13" id="KW-0548">Nucleotidyltransferase</keyword>
<dbReference type="EC" id="2.7.7.87" evidence="3 13"/>
<keyword evidence="7 13" id="KW-0819">tRNA processing</keyword>
<feature type="binding site" evidence="14">
    <location>
        <position position="136"/>
    </location>
    <ligand>
        <name>ATP</name>
        <dbReference type="ChEBI" id="CHEBI:30616"/>
    </ligand>
</feature>
<accession>A0AAT9G8C4</accession>
<evidence type="ECO:0000256" key="2">
    <source>
        <dbReference type="ARBA" id="ARBA00007663"/>
    </source>
</evidence>
<dbReference type="PROSITE" id="PS51163">
    <property type="entry name" value="YRDC"/>
    <property type="match status" value="1"/>
</dbReference>
<dbReference type="NCBIfam" id="TIGR00057">
    <property type="entry name" value="L-threonylcarbamoyladenylate synthase"/>
    <property type="match status" value="1"/>
</dbReference>
<dbReference type="GO" id="GO:0003725">
    <property type="term" value="F:double-stranded RNA binding"/>
    <property type="evidence" value="ECO:0007669"/>
    <property type="project" value="UniProtKB-UniRule"/>
</dbReference>
<evidence type="ECO:0000256" key="1">
    <source>
        <dbReference type="ARBA" id="ARBA00004496"/>
    </source>
</evidence>